<comment type="cofactor">
    <cofactor evidence="1">
        <name>FAD</name>
        <dbReference type="ChEBI" id="CHEBI:57692"/>
    </cofactor>
</comment>
<dbReference type="GO" id="GO:0071949">
    <property type="term" value="F:FAD binding"/>
    <property type="evidence" value="ECO:0007669"/>
    <property type="project" value="InterPro"/>
</dbReference>
<gene>
    <name evidence="6" type="ORF">PMG11_09173</name>
</gene>
<accession>A0A0F7TVC6</accession>
<name>A0A0F7TVC6_PENBI</name>
<dbReference type="PANTHER" id="PTHR43004">
    <property type="entry name" value="TRK SYSTEM POTASSIUM UPTAKE PROTEIN"/>
    <property type="match status" value="1"/>
</dbReference>
<proteinExistence type="predicted"/>
<dbReference type="Pfam" id="PF21274">
    <property type="entry name" value="Rng_hyd_C"/>
    <property type="match status" value="1"/>
</dbReference>
<feature type="domain" description="FAD-binding" evidence="5">
    <location>
        <begin position="3"/>
        <end position="95"/>
    </location>
</feature>
<protein>
    <recommendedName>
        <fullName evidence="5">FAD-binding domain-containing protein</fullName>
    </recommendedName>
</protein>
<dbReference type="InterPro" id="IPR036188">
    <property type="entry name" value="FAD/NAD-bd_sf"/>
</dbReference>
<dbReference type="InterPro" id="IPR050641">
    <property type="entry name" value="RIFMO-like"/>
</dbReference>
<dbReference type="GO" id="GO:0016709">
    <property type="term" value="F:oxidoreductase activity, acting on paired donors, with incorporation or reduction of molecular oxygen, NAD(P)H as one donor, and incorporation of one atom of oxygen"/>
    <property type="evidence" value="ECO:0007669"/>
    <property type="project" value="UniProtKB-ARBA"/>
</dbReference>
<keyword evidence="7" id="KW-1185">Reference proteome</keyword>
<evidence type="ECO:0000259" key="5">
    <source>
        <dbReference type="Pfam" id="PF01494"/>
    </source>
</evidence>
<reference evidence="7" key="1">
    <citation type="journal article" date="2015" name="Genome Announc.">
        <title>Draft genome sequence of the fungus Penicillium brasilianum MG11.</title>
        <authorList>
            <person name="Horn F."/>
            <person name="Linde J."/>
            <person name="Mattern D.J."/>
            <person name="Walther G."/>
            <person name="Guthke R."/>
            <person name="Brakhage A.A."/>
            <person name="Valiante V."/>
        </authorList>
    </citation>
    <scope>NUCLEOTIDE SEQUENCE [LARGE SCALE GENOMIC DNA]</scope>
    <source>
        <strain evidence="7">MG11</strain>
    </source>
</reference>
<organism evidence="6 7">
    <name type="scientific">Penicillium brasilianum</name>
    <dbReference type="NCBI Taxonomy" id="104259"/>
    <lineage>
        <taxon>Eukaryota</taxon>
        <taxon>Fungi</taxon>
        <taxon>Dikarya</taxon>
        <taxon>Ascomycota</taxon>
        <taxon>Pezizomycotina</taxon>
        <taxon>Eurotiomycetes</taxon>
        <taxon>Eurotiomycetidae</taxon>
        <taxon>Eurotiales</taxon>
        <taxon>Aspergillaceae</taxon>
        <taxon>Penicillium</taxon>
    </lineage>
</organism>
<dbReference type="STRING" id="104259.A0A0F7TVC6"/>
<evidence type="ECO:0000313" key="7">
    <source>
        <dbReference type="Proteomes" id="UP000042958"/>
    </source>
</evidence>
<keyword evidence="4" id="KW-0560">Oxidoreductase</keyword>
<dbReference type="Gene3D" id="3.40.30.120">
    <property type="match status" value="1"/>
</dbReference>
<dbReference type="Proteomes" id="UP000042958">
    <property type="component" value="Unassembled WGS sequence"/>
</dbReference>
<keyword evidence="2" id="KW-0285">Flavoprotein</keyword>
<keyword evidence="3" id="KW-0274">FAD</keyword>
<dbReference type="PRINTS" id="PR00420">
    <property type="entry name" value="RNGMNOXGNASE"/>
</dbReference>
<evidence type="ECO:0000256" key="2">
    <source>
        <dbReference type="ARBA" id="ARBA00022630"/>
    </source>
</evidence>
<dbReference type="Gene3D" id="3.50.50.60">
    <property type="entry name" value="FAD/NAD(P)-binding domain"/>
    <property type="match status" value="1"/>
</dbReference>
<dbReference type="AlphaFoldDB" id="A0A0F7TVC6"/>
<evidence type="ECO:0000313" key="6">
    <source>
        <dbReference type="EMBL" id="CEJ60604.1"/>
    </source>
</evidence>
<dbReference type="InterPro" id="IPR002938">
    <property type="entry name" value="FAD-bd"/>
</dbReference>
<dbReference type="Pfam" id="PF01494">
    <property type="entry name" value="FAD_binding_3"/>
    <property type="match status" value="1"/>
</dbReference>
<dbReference type="SUPFAM" id="SSF51905">
    <property type="entry name" value="FAD/NAD(P)-binding domain"/>
    <property type="match status" value="1"/>
</dbReference>
<dbReference type="PANTHER" id="PTHR43004:SF19">
    <property type="entry name" value="BINDING MONOOXYGENASE, PUTATIVE (JCVI)-RELATED"/>
    <property type="match status" value="1"/>
</dbReference>
<evidence type="ECO:0000256" key="3">
    <source>
        <dbReference type="ARBA" id="ARBA00022827"/>
    </source>
</evidence>
<sequence length="272" mass="30014">MDETFPLEIESVSYWTVAALNSERYSSENGRVFIAGDAAHVMPPTGGMGGNTGIQDAYNLAWKLAYVVDQKASPSLLKSYTIERQAAAEQIMQQAFARLVNRVLRDPSIVCDKELPDDTCELGYRYPRGAFISEKIPPTDPLSGAWEDPHSPSIRIGARLPHVALRDSSRPVAVLSTLDLLKRNFVLLVGGEFHSWERAAVAQSVQIDVHEISGDSSRFVDLSGGFKAIYQLGIDEALLIRPDGIVAWRGQVTEEQERSTLLRRSLGKILGF</sequence>
<dbReference type="OrthoDB" id="2690153at2759"/>
<evidence type="ECO:0000256" key="1">
    <source>
        <dbReference type="ARBA" id="ARBA00001974"/>
    </source>
</evidence>
<evidence type="ECO:0000256" key="4">
    <source>
        <dbReference type="ARBA" id="ARBA00023002"/>
    </source>
</evidence>
<dbReference type="EMBL" id="CDHK01000008">
    <property type="protein sequence ID" value="CEJ60604.1"/>
    <property type="molecule type" value="Genomic_DNA"/>
</dbReference>